<evidence type="ECO:0000313" key="1">
    <source>
        <dbReference type="EMBL" id="PWY55371.1"/>
    </source>
</evidence>
<dbReference type="EMBL" id="RZGX01000018">
    <property type="protein sequence ID" value="RUR21227.1"/>
    <property type="molecule type" value="Genomic_DNA"/>
</dbReference>
<sequence>MPDFSSSITEIANYIGQKVYLKSFPESKEIDSTPKRLNRDVVMEKVRVASCTVLITPIVLPR</sequence>
<dbReference type="EMBL" id="QHJG01000019">
    <property type="protein sequence ID" value="PWY55371.1"/>
    <property type="molecule type" value="Genomic_DNA"/>
</dbReference>
<accession>A0A317U0K8</accession>
<organism evidence="1 3">
    <name type="scientific">Legionella qingyii</name>
    <dbReference type="NCBI Taxonomy" id="2184757"/>
    <lineage>
        <taxon>Bacteria</taxon>
        <taxon>Pseudomonadati</taxon>
        <taxon>Pseudomonadota</taxon>
        <taxon>Gammaproteobacteria</taxon>
        <taxon>Legionellales</taxon>
        <taxon>Legionellaceae</taxon>
        <taxon>Legionella</taxon>
    </lineage>
</organism>
<reference evidence="2 4" key="2">
    <citation type="submission" date="2018-12" db="EMBL/GenBank/DDBJ databases">
        <title>Legionella sp,whole genome shotgun sequence.</title>
        <authorList>
            <person name="Wu H."/>
        </authorList>
    </citation>
    <scope>NUCLEOTIDE SEQUENCE [LARGE SCALE GENOMIC DNA]</scope>
    <source>
        <strain evidence="2">Km489</strain>
        <strain evidence="4">km489</strain>
    </source>
</reference>
<evidence type="ECO:0000313" key="3">
    <source>
        <dbReference type="Proteomes" id="UP000247152"/>
    </source>
</evidence>
<dbReference type="Proteomes" id="UP000247152">
    <property type="component" value="Unassembled WGS sequence"/>
</dbReference>
<proteinExistence type="predicted"/>
<evidence type="ECO:0000313" key="4">
    <source>
        <dbReference type="Proteomes" id="UP000287374"/>
    </source>
</evidence>
<dbReference type="AlphaFoldDB" id="A0A317U0K8"/>
<protein>
    <submittedName>
        <fullName evidence="1">Uncharacterized protein</fullName>
    </submittedName>
</protein>
<evidence type="ECO:0000313" key="2">
    <source>
        <dbReference type="EMBL" id="RUR21227.1"/>
    </source>
</evidence>
<keyword evidence="4" id="KW-1185">Reference proteome</keyword>
<dbReference type="RefSeq" id="WP_110142927.1">
    <property type="nucleotide sequence ID" value="NZ_QHJG01000019.1"/>
</dbReference>
<reference evidence="1 3" key="1">
    <citation type="submission" date="2018-05" db="EMBL/GenBank/DDBJ databases">
        <title>Legionella qingyii sp.nov., whole genome shotgun sequence.</title>
        <authorList>
            <person name="Wu H."/>
            <person name="Zhu Q."/>
            <person name="Hu C."/>
        </authorList>
    </citation>
    <scope>NUCLEOTIDE SEQUENCE [LARGE SCALE GENOMIC DNA]</scope>
    <source>
        <strain evidence="1 3">HEB18</strain>
    </source>
</reference>
<name>A0A317U0K8_9GAMM</name>
<dbReference type="Proteomes" id="UP000287374">
    <property type="component" value="Unassembled WGS sequence"/>
</dbReference>
<comment type="caution">
    <text evidence="1">The sequence shown here is derived from an EMBL/GenBank/DDBJ whole genome shotgun (WGS) entry which is preliminary data.</text>
</comment>
<dbReference type="OrthoDB" id="5646199at2"/>
<gene>
    <name evidence="1" type="ORF">DGG96_12130</name>
    <name evidence="2" type="ORF">ELY20_13045</name>
</gene>